<dbReference type="Proteomes" id="UP001199054">
    <property type="component" value="Unassembled WGS sequence"/>
</dbReference>
<dbReference type="PANTHER" id="PTHR46696:SF4">
    <property type="entry name" value="BIOTIN BIOSYNTHESIS CYTOCHROME P450"/>
    <property type="match status" value="1"/>
</dbReference>
<comment type="caution">
    <text evidence="2">The sequence shown here is derived from an EMBL/GenBank/DDBJ whole genome shotgun (WGS) entry which is preliminary data.</text>
</comment>
<gene>
    <name evidence="2" type="ORF">LG632_02345</name>
</gene>
<evidence type="ECO:0000313" key="2">
    <source>
        <dbReference type="EMBL" id="MCB5178230.1"/>
    </source>
</evidence>
<protein>
    <submittedName>
        <fullName evidence="2">Cytochrome P450</fullName>
    </submittedName>
</protein>
<evidence type="ECO:0000256" key="1">
    <source>
        <dbReference type="ARBA" id="ARBA00010617"/>
    </source>
</evidence>
<proteinExistence type="inferred from homology"/>
<dbReference type="EMBL" id="JAJAUY010000005">
    <property type="protein sequence ID" value="MCB5178230.1"/>
    <property type="molecule type" value="Genomic_DNA"/>
</dbReference>
<keyword evidence="3" id="KW-1185">Reference proteome</keyword>
<dbReference type="RefSeq" id="WP_226724625.1">
    <property type="nucleotide sequence ID" value="NZ_JAJAUY010000005.1"/>
</dbReference>
<name>A0ABS8B0T0_9ACTN</name>
<dbReference type="SUPFAM" id="SSF48264">
    <property type="entry name" value="Cytochrome P450"/>
    <property type="match status" value="1"/>
</dbReference>
<dbReference type="InterPro" id="IPR002397">
    <property type="entry name" value="Cyt_P450_B"/>
</dbReference>
<dbReference type="InterPro" id="IPR036396">
    <property type="entry name" value="Cyt_P450_sf"/>
</dbReference>
<accession>A0ABS8B0T0</accession>
<evidence type="ECO:0000313" key="3">
    <source>
        <dbReference type="Proteomes" id="UP001199054"/>
    </source>
</evidence>
<organism evidence="2 3">
    <name type="scientific">Streptomyces antimicrobicus</name>
    <dbReference type="NCBI Taxonomy" id="2883108"/>
    <lineage>
        <taxon>Bacteria</taxon>
        <taxon>Bacillati</taxon>
        <taxon>Actinomycetota</taxon>
        <taxon>Actinomycetes</taxon>
        <taxon>Kitasatosporales</taxon>
        <taxon>Streptomycetaceae</taxon>
        <taxon>Streptomyces</taxon>
    </lineage>
</organism>
<dbReference type="Pfam" id="PF00067">
    <property type="entry name" value="p450"/>
    <property type="match status" value="1"/>
</dbReference>
<dbReference type="InterPro" id="IPR001128">
    <property type="entry name" value="Cyt_P450"/>
</dbReference>
<comment type="similarity">
    <text evidence="1">Belongs to the cytochrome P450 family.</text>
</comment>
<dbReference type="PANTHER" id="PTHR46696">
    <property type="entry name" value="P450, PUTATIVE (EUROFUNG)-RELATED"/>
    <property type="match status" value="1"/>
</dbReference>
<dbReference type="PRINTS" id="PR00359">
    <property type="entry name" value="BP450"/>
</dbReference>
<dbReference type="Gene3D" id="1.10.630.10">
    <property type="entry name" value="Cytochrome P450"/>
    <property type="match status" value="1"/>
</dbReference>
<reference evidence="2 3" key="1">
    <citation type="submission" date="2021-10" db="EMBL/GenBank/DDBJ databases">
        <title>Streptomyces sp. strain SMC 277, a novel streptomycete isolated from soil.</title>
        <authorList>
            <person name="Chanama M."/>
        </authorList>
    </citation>
    <scope>NUCLEOTIDE SEQUENCE [LARGE SCALE GENOMIC DNA]</scope>
    <source>
        <strain evidence="2 3">SMC 277</strain>
    </source>
</reference>
<sequence>MTHASYEAADALLDPRAHADGRADGIWREMRASHPWVRHEPDGYPAFWSVTRYDDVRSVYADPESFSSQGGVLLRPSANGEDPGTGLTLALTDPPRHNGLRSMLAPHFNERSARALADRLRQDVREVLARAADSGEFDFAHDVAGRLSSLLIARLLGVPDADLDTVVRWIEEAFAAAKPMTSHVPLTRYVIDLMEQRDEEPADDAISLLLDGEVDEELLTETEVLLNCENLLGASENAGLSIAAGMAALLDHPEQWHDLREHPEIQAGAVEEILRWGSSATHSMRTATSDMERDGQRIRKGERVVLWVRSANRDEKEFDRPEEFDLRRRPNRHLALGFGPHVCIGQTMARHQSRIFLDELVTSVASFEQTGPVTPLASIAVNGPARLPMRLKLK</sequence>